<proteinExistence type="predicted"/>
<feature type="region of interest" description="Disordered" evidence="1">
    <location>
        <begin position="36"/>
        <end position="60"/>
    </location>
</feature>
<comment type="caution">
    <text evidence="3">The sequence shown here is derived from an EMBL/GenBank/DDBJ whole genome shotgun (WGS) entry which is preliminary data.</text>
</comment>
<name>A0A8S4NJ89_OWEFU</name>
<keyword evidence="2" id="KW-0812">Transmembrane</keyword>
<sequence>DFKTLAIVMTGMTVFLGLGIAVVGGVIKRRFRNIHGTSRDHNVESSNPFSADSSGGSTVMSGSSTYYHRYDEIDESRMLPQTNNTYSYVETIPLRVMYQEDTGD</sequence>
<dbReference type="Proteomes" id="UP000749559">
    <property type="component" value="Unassembled WGS sequence"/>
</dbReference>
<keyword evidence="2" id="KW-0472">Membrane</keyword>
<protein>
    <submittedName>
        <fullName evidence="3">Uncharacterized protein</fullName>
    </submittedName>
</protein>
<accession>A0A8S4NJ89</accession>
<dbReference type="EMBL" id="CAIIXF020000004">
    <property type="protein sequence ID" value="CAH1781483.1"/>
    <property type="molecule type" value="Genomic_DNA"/>
</dbReference>
<feature type="transmembrane region" description="Helical" evidence="2">
    <location>
        <begin position="6"/>
        <end position="27"/>
    </location>
</feature>
<feature type="non-terminal residue" evidence="3">
    <location>
        <position position="1"/>
    </location>
</feature>
<keyword evidence="4" id="KW-1185">Reference proteome</keyword>
<evidence type="ECO:0000256" key="2">
    <source>
        <dbReference type="SAM" id="Phobius"/>
    </source>
</evidence>
<gene>
    <name evidence="3" type="ORF">OFUS_LOCUS8057</name>
</gene>
<evidence type="ECO:0000313" key="4">
    <source>
        <dbReference type="Proteomes" id="UP000749559"/>
    </source>
</evidence>
<organism evidence="3 4">
    <name type="scientific">Owenia fusiformis</name>
    <name type="common">Polychaete worm</name>
    <dbReference type="NCBI Taxonomy" id="6347"/>
    <lineage>
        <taxon>Eukaryota</taxon>
        <taxon>Metazoa</taxon>
        <taxon>Spiralia</taxon>
        <taxon>Lophotrochozoa</taxon>
        <taxon>Annelida</taxon>
        <taxon>Polychaeta</taxon>
        <taxon>Sedentaria</taxon>
        <taxon>Canalipalpata</taxon>
        <taxon>Sabellida</taxon>
        <taxon>Oweniida</taxon>
        <taxon>Oweniidae</taxon>
        <taxon>Owenia</taxon>
    </lineage>
</organism>
<reference evidence="3" key="1">
    <citation type="submission" date="2022-03" db="EMBL/GenBank/DDBJ databases">
        <authorList>
            <person name="Martin C."/>
        </authorList>
    </citation>
    <scope>NUCLEOTIDE SEQUENCE</scope>
</reference>
<evidence type="ECO:0000256" key="1">
    <source>
        <dbReference type="SAM" id="MobiDB-lite"/>
    </source>
</evidence>
<dbReference type="AlphaFoldDB" id="A0A8S4NJ89"/>
<evidence type="ECO:0000313" key="3">
    <source>
        <dbReference type="EMBL" id="CAH1781483.1"/>
    </source>
</evidence>
<keyword evidence="2" id="KW-1133">Transmembrane helix</keyword>